<keyword evidence="4" id="KW-1185">Reference proteome</keyword>
<dbReference type="SUPFAM" id="SSF51126">
    <property type="entry name" value="Pectin lyase-like"/>
    <property type="match status" value="1"/>
</dbReference>
<dbReference type="Proteomes" id="UP000655208">
    <property type="component" value="Unassembled WGS sequence"/>
</dbReference>
<dbReference type="InterPro" id="IPR006311">
    <property type="entry name" value="TAT_signal"/>
</dbReference>
<reference evidence="3" key="1">
    <citation type="journal article" date="2014" name="Int. J. Syst. Evol. Microbiol.">
        <title>Complete genome sequence of Corynebacterium casei LMG S-19264T (=DSM 44701T), isolated from a smear-ripened cheese.</title>
        <authorList>
            <consortium name="US DOE Joint Genome Institute (JGI-PGF)"/>
            <person name="Walter F."/>
            <person name="Albersmeier A."/>
            <person name="Kalinowski J."/>
            <person name="Ruckert C."/>
        </authorList>
    </citation>
    <scope>NUCLEOTIDE SEQUENCE</scope>
    <source>
        <strain evidence="3">CGMCC 4.7308</strain>
    </source>
</reference>
<proteinExistence type="predicted"/>
<dbReference type="InterPro" id="IPR012334">
    <property type="entry name" value="Pectin_lyas_fold"/>
</dbReference>
<protein>
    <submittedName>
        <fullName evidence="3">Uncharacterized protein</fullName>
    </submittedName>
</protein>
<evidence type="ECO:0000313" key="4">
    <source>
        <dbReference type="Proteomes" id="UP000655208"/>
    </source>
</evidence>
<keyword evidence="2" id="KW-0732">Signal</keyword>
<dbReference type="PROSITE" id="PS51318">
    <property type="entry name" value="TAT"/>
    <property type="match status" value="1"/>
</dbReference>
<evidence type="ECO:0000313" key="3">
    <source>
        <dbReference type="EMBL" id="GGL87357.1"/>
    </source>
</evidence>
<dbReference type="AlphaFoldDB" id="A0A917SLY3"/>
<dbReference type="RefSeq" id="WP_188939774.1">
    <property type="nucleotide sequence ID" value="NZ_BMNA01000001.1"/>
</dbReference>
<sequence length="414" mass="43230">MNDNRTGSVRPTMLSRRNALRLAAAAAPLVALGASSMPAWASARTQPVRAAATTTGAGVSVINALAYNSDERPTGETYFPIEDLGVGNNIQAALNKVAKLAAAPTLTLPAGVFEAIGFSQSADYIGILIPPNVSLIGSGRDTILRVRPDTVTAAQVQRWVPPTYPLGTTNGLQVIRAARGSIPITLSNFTVDGTVQRPAGSSTKTLYNGLVLANCPSPTLSNLLVRGIPGNLNSPPGETFSINILGGSGASFYNVEVDGRDAVTGTKIAGCGVGINSTSNVVMYDCNLHDMGYSHGISFWQSTDVTTYNLRSEFNGVGRENGGGGGTSGTGINSEKSRNTVHFAPRLGGNSLSSMRYWGSPLSSTDARSGDTGGHRVVNAVLTDGKPFVVRLDRAQATRPLLTSCPTPVWDRRP</sequence>
<name>A0A917SLY3_9ACTN</name>
<feature type="compositionally biased region" description="Gly residues" evidence="1">
    <location>
        <begin position="319"/>
        <end position="329"/>
    </location>
</feature>
<evidence type="ECO:0000256" key="2">
    <source>
        <dbReference type="SAM" id="SignalP"/>
    </source>
</evidence>
<dbReference type="EMBL" id="BMNA01000001">
    <property type="protein sequence ID" value="GGL87357.1"/>
    <property type="molecule type" value="Genomic_DNA"/>
</dbReference>
<organism evidence="3 4">
    <name type="scientific">Nakamurella endophytica</name>
    <dbReference type="NCBI Taxonomy" id="1748367"/>
    <lineage>
        <taxon>Bacteria</taxon>
        <taxon>Bacillati</taxon>
        <taxon>Actinomycetota</taxon>
        <taxon>Actinomycetes</taxon>
        <taxon>Nakamurellales</taxon>
        <taxon>Nakamurellaceae</taxon>
        <taxon>Nakamurella</taxon>
    </lineage>
</organism>
<evidence type="ECO:0000256" key="1">
    <source>
        <dbReference type="SAM" id="MobiDB-lite"/>
    </source>
</evidence>
<feature type="chain" id="PRO_5038788245" evidence="2">
    <location>
        <begin position="42"/>
        <end position="414"/>
    </location>
</feature>
<reference evidence="3" key="2">
    <citation type="submission" date="2020-09" db="EMBL/GenBank/DDBJ databases">
        <authorList>
            <person name="Sun Q."/>
            <person name="Zhou Y."/>
        </authorList>
    </citation>
    <scope>NUCLEOTIDE SEQUENCE</scope>
    <source>
        <strain evidence="3">CGMCC 4.7308</strain>
    </source>
</reference>
<feature type="signal peptide" evidence="2">
    <location>
        <begin position="1"/>
        <end position="41"/>
    </location>
</feature>
<dbReference type="InterPro" id="IPR011050">
    <property type="entry name" value="Pectin_lyase_fold/virulence"/>
</dbReference>
<accession>A0A917SLY3</accession>
<feature type="region of interest" description="Disordered" evidence="1">
    <location>
        <begin position="317"/>
        <end position="347"/>
    </location>
</feature>
<gene>
    <name evidence="3" type="ORF">GCM10011594_03670</name>
</gene>
<dbReference type="Gene3D" id="2.160.20.10">
    <property type="entry name" value="Single-stranded right-handed beta-helix, Pectin lyase-like"/>
    <property type="match status" value="1"/>
</dbReference>
<comment type="caution">
    <text evidence="3">The sequence shown here is derived from an EMBL/GenBank/DDBJ whole genome shotgun (WGS) entry which is preliminary data.</text>
</comment>